<name>A0ACB5SI63_9PEZI</name>
<dbReference type="Proteomes" id="UP001165186">
    <property type="component" value="Unassembled WGS sequence"/>
</dbReference>
<protein>
    <submittedName>
        <fullName evidence="1">Uncharacterized protein</fullName>
    </submittedName>
</protein>
<organism evidence="1 2">
    <name type="scientific">Neofusicoccum parvum</name>
    <dbReference type="NCBI Taxonomy" id="310453"/>
    <lineage>
        <taxon>Eukaryota</taxon>
        <taxon>Fungi</taxon>
        <taxon>Dikarya</taxon>
        <taxon>Ascomycota</taxon>
        <taxon>Pezizomycotina</taxon>
        <taxon>Dothideomycetes</taxon>
        <taxon>Dothideomycetes incertae sedis</taxon>
        <taxon>Botryosphaeriales</taxon>
        <taxon>Botryosphaeriaceae</taxon>
        <taxon>Neofusicoccum</taxon>
    </lineage>
</organism>
<evidence type="ECO:0000313" key="2">
    <source>
        <dbReference type="Proteomes" id="UP001165186"/>
    </source>
</evidence>
<gene>
    <name evidence="1" type="primary">g7736</name>
    <name evidence="1" type="ORF">NpPPO83_00007736</name>
</gene>
<sequence>MVSSLYLSTIAALVATVYGTGVATVVNKCSGNVNAQIISNDGNGAESTVSPGGTFYGNVYSTTPYNIKLWDNNGSELQLETVLSDAYYCVGVRE</sequence>
<dbReference type="EMBL" id="BSXG01000102">
    <property type="protein sequence ID" value="GME42281.1"/>
    <property type="molecule type" value="Genomic_DNA"/>
</dbReference>
<reference evidence="1" key="1">
    <citation type="submission" date="2024-09" db="EMBL/GenBank/DDBJ databases">
        <title>Draft Genome Sequences of Neofusicoccum parvum.</title>
        <authorList>
            <person name="Ashida A."/>
            <person name="Camagna M."/>
            <person name="Tanaka A."/>
            <person name="Takemoto D."/>
        </authorList>
    </citation>
    <scope>NUCLEOTIDE SEQUENCE</scope>
    <source>
        <strain evidence="1">PPO83</strain>
    </source>
</reference>
<comment type="caution">
    <text evidence="1">The sequence shown here is derived from an EMBL/GenBank/DDBJ whole genome shotgun (WGS) entry which is preliminary data.</text>
</comment>
<keyword evidence="2" id="KW-1185">Reference proteome</keyword>
<proteinExistence type="predicted"/>
<accession>A0ACB5SI63</accession>
<evidence type="ECO:0000313" key="1">
    <source>
        <dbReference type="EMBL" id="GME42281.1"/>
    </source>
</evidence>